<organism evidence="3 4">
    <name type="scientific">Oceanospirillum sediminis</name>
    <dbReference type="NCBI Taxonomy" id="2760088"/>
    <lineage>
        <taxon>Bacteria</taxon>
        <taxon>Pseudomonadati</taxon>
        <taxon>Pseudomonadota</taxon>
        <taxon>Gammaproteobacteria</taxon>
        <taxon>Oceanospirillales</taxon>
        <taxon>Oceanospirillaceae</taxon>
        <taxon>Oceanospirillum</taxon>
    </lineage>
</organism>
<evidence type="ECO:0000256" key="1">
    <source>
        <dbReference type="PROSITE-ProRule" id="PRU00325"/>
    </source>
</evidence>
<evidence type="ECO:0000259" key="2">
    <source>
        <dbReference type="PROSITE" id="PS50966"/>
    </source>
</evidence>
<evidence type="ECO:0000313" key="4">
    <source>
        <dbReference type="Proteomes" id="UP000565262"/>
    </source>
</evidence>
<evidence type="ECO:0000313" key="3">
    <source>
        <dbReference type="EMBL" id="MBB1487643.1"/>
    </source>
</evidence>
<comment type="caution">
    <text evidence="3">The sequence shown here is derived from an EMBL/GenBank/DDBJ whole genome shotgun (WGS) entry which is preliminary data.</text>
</comment>
<feature type="domain" description="SWIM-type" evidence="2">
    <location>
        <begin position="48"/>
        <end position="85"/>
    </location>
</feature>
<keyword evidence="1" id="KW-0863">Zinc-finger</keyword>
<dbReference type="InterPro" id="IPR049245">
    <property type="entry name" value="DUF6880"/>
</dbReference>
<protein>
    <submittedName>
        <fullName evidence="3">SWIM zinc finger family protein</fullName>
    </submittedName>
</protein>
<dbReference type="AlphaFoldDB" id="A0A839IQ65"/>
<keyword evidence="1" id="KW-0479">Metal-binding</keyword>
<keyword evidence="4" id="KW-1185">Reference proteome</keyword>
<sequence length="583" mass="67408">MFSVEEIQSRAETNSLSRGEALYRQDKVSVMHQTDTTIKATVTGQHKYVVTLTATDQGIKNLCTCPAASYQDFCKHCVAVALTAIHGAATDQPAQKAKNNRKIVEEQQLREFLLNKSPEELTELLVGYITRIPEEWDKWQLNIKLANGDLPVSEIKKMITKALPSRTIHQWRKVGDYFSKAEAQFDYLFQLISTMKPQGQWSLILHALKRLNKVLERIDDSGGYRFVLEEQLIHKLTALFNQLNWNDEKKAQWLFQHLDQSDMNVFPNVPDDFSPSDSVLEIFREQCEHQLKELAVQRPVVSQSDRHFDYFWKLSRYGKPLIDKAIADNNWREHCRLLGLTASYSFDMLKACQICLDNNEPFDAEDWLLKAKKLCCSEREEEECRQYEVKVKFALDEDQAAWALAWQIFEQNPGFNAFRKLQKLEQQTGHIQEDLAEKAEAILLKACMPSNQENPEFISPLLSDDVLSLYLELNQLDKARAWAKQHKAYHNNLISLANLIVSQHPEESENLYYRVLTSIISQTNNTAYQDAIALLKKLELILQKHNSSMMPLQSLIQTLSQECKQKKNMITLLKKQFAQYFPG</sequence>
<dbReference type="GO" id="GO:0008270">
    <property type="term" value="F:zinc ion binding"/>
    <property type="evidence" value="ECO:0007669"/>
    <property type="project" value="UniProtKB-KW"/>
</dbReference>
<accession>A0A839IQ65</accession>
<dbReference type="Proteomes" id="UP000565262">
    <property type="component" value="Unassembled WGS sequence"/>
</dbReference>
<dbReference type="RefSeq" id="WP_182809421.1">
    <property type="nucleotide sequence ID" value="NZ_JACJFM010000017.1"/>
</dbReference>
<gene>
    <name evidence="3" type="ORF">H4O21_13590</name>
</gene>
<dbReference type="Pfam" id="PF04434">
    <property type="entry name" value="SWIM"/>
    <property type="match status" value="1"/>
</dbReference>
<reference evidence="3 4" key="1">
    <citation type="submission" date="2020-08" db="EMBL/GenBank/DDBJ databases">
        <title>Oceanospirillum sp. nov. isolated from marine sediment.</title>
        <authorList>
            <person name="Ji X."/>
        </authorList>
    </citation>
    <scope>NUCLEOTIDE SEQUENCE [LARGE SCALE GENOMIC DNA]</scope>
    <source>
        <strain evidence="3 4">D5</strain>
    </source>
</reference>
<proteinExistence type="predicted"/>
<keyword evidence="1" id="KW-0862">Zinc</keyword>
<dbReference type="Pfam" id="PF21810">
    <property type="entry name" value="DUF6880"/>
    <property type="match status" value="1"/>
</dbReference>
<dbReference type="PROSITE" id="PS50966">
    <property type="entry name" value="ZF_SWIM"/>
    <property type="match status" value="1"/>
</dbReference>
<name>A0A839IQ65_9GAMM</name>
<dbReference type="EMBL" id="JACJFM010000017">
    <property type="protein sequence ID" value="MBB1487643.1"/>
    <property type="molecule type" value="Genomic_DNA"/>
</dbReference>
<dbReference type="InterPro" id="IPR007527">
    <property type="entry name" value="Znf_SWIM"/>
</dbReference>